<accession>A7HNK7</accession>
<dbReference type="InterPro" id="IPR021139">
    <property type="entry name" value="NYN"/>
</dbReference>
<dbReference type="CDD" id="cd11297">
    <property type="entry name" value="PIN_LabA-like_N_1"/>
    <property type="match status" value="1"/>
</dbReference>
<dbReference type="PANTHER" id="PTHR35811">
    <property type="entry name" value="SLR1870 PROTEIN"/>
    <property type="match status" value="1"/>
</dbReference>
<sequence length="432" mass="50005">MVKYENHENNIFIMFDFQNQPVDVQLVYNEAQKYGRIVGGKAYGSWSKHKMPSFVLYNYGIELIEIPEAEFLPNKKGNDIRLAVDCVEIALHNNVIDTFFLVTGDADFTALVYKLKSYGKKVIALARTKSASYELVSAVDLFIPYEDIVKNEKLADPIDRISEELEIFLKRSGKDFTLENLSRFLSSFNINPNKYGVNSLHELGEIIYERKVQRPERLKNLKIDLIKAIIFENLREESLFEFAQSHNFDISDVKTAIDSLIHDNVIYIKDRTFEINRNKSFFSTILDKYPIVYTHLVEFIEKTYKAFNSGKVKALNQLLQSEFKIPTSEFKTYLEAIKRSGCLKGIDDSDYISYSTPSKIVTDLETLKFSTFAYYLKRILAITFIFKEELEYIKELVFSNDENLFNKCLEKLISNGEITEIGGVYFYTPVNG</sequence>
<reference evidence="2 3" key="2">
    <citation type="journal article" date="2009" name="Proc. Natl. Acad. Sci. U.S.A.">
        <title>On the chimeric nature, thermophilic origin, and phylogenetic placement of the Thermotogales.</title>
        <authorList>
            <person name="Zhaxybayeva O."/>
            <person name="Swithers K.S."/>
            <person name="Lapierre P."/>
            <person name="Fournier G.P."/>
            <person name="Bickhart D.M."/>
            <person name="DeBoy R.T."/>
            <person name="Nelson K.E."/>
            <person name="Nesbo C.L."/>
            <person name="Doolittle W.F."/>
            <person name="Gogarten J.P."/>
            <person name="Noll K.M."/>
        </authorList>
    </citation>
    <scope>NUCLEOTIDE SEQUENCE [LARGE SCALE GENOMIC DNA]</scope>
    <source>
        <strain evidence="3">ATCC 35602 / DSM 5306 / Rt17-B1</strain>
    </source>
</reference>
<name>A7HNK7_FERNB</name>
<keyword evidence="3" id="KW-1185">Reference proteome</keyword>
<feature type="domain" description="NYN" evidence="1">
    <location>
        <begin position="13"/>
        <end position="145"/>
    </location>
</feature>
<proteinExistence type="predicted"/>
<dbReference type="GO" id="GO:0004540">
    <property type="term" value="F:RNA nuclease activity"/>
    <property type="evidence" value="ECO:0007669"/>
    <property type="project" value="InterPro"/>
</dbReference>
<dbReference type="STRING" id="381764.Fnod_1655"/>
<organism evidence="2 3">
    <name type="scientific">Fervidobacterium nodosum (strain ATCC 35602 / DSM 5306 / Rt17-B1)</name>
    <dbReference type="NCBI Taxonomy" id="381764"/>
    <lineage>
        <taxon>Bacteria</taxon>
        <taxon>Thermotogati</taxon>
        <taxon>Thermotogota</taxon>
        <taxon>Thermotogae</taxon>
        <taxon>Thermotogales</taxon>
        <taxon>Fervidobacteriaceae</taxon>
        <taxon>Fervidobacterium</taxon>
    </lineage>
</organism>
<dbReference type="eggNOG" id="COG1432">
    <property type="taxonomic scope" value="Bacteria"/>
</dbReference>
<dbReference type="HOGENOM" id="CLU_635766_0_0_0"/>
<evidence type="ECO:0000259" key="1">
    <source>
        <dbReference type="Pfam" id="PF01936"/>
    </source>
</evidence>
<dbReference type="EMBL" id="CP000771">
    <property type="protein sequence ID" value="ABS61490.1"/>
    <property type="molecule type" value="Genomic_DNA"/>
</dbReference>
<evidence type="ECO:0000313" key="2">
    <source>
        <dbReference type="EMBL" id="ABS61490.1"/>
    </source>
</evidence>
<gene>
    <name evidence="2" type="ordered locus">Fnod_1655</name>
</gene>
<dbReference type="PANTHER" id="PTHR35811:SF1">
    <property type="entry name" value="HTH OST-TYPE DOMAIN-CONTAINING PROTEIN"/>
    <property type="match status" value="1"/>
</dbReference>
<dbReference type="Proteomes" id="UP000002415">
    <property type="component" value="Chromosome"/>
</dbReference>
<dbReference type="KEGG" id="fno:Fnod_1655"/>
<evidence type="ECO:0000313" key="3">
    <source>
        <dbReference type="Proteomes" id="UP000002415"/>
    </source>
</evidence>
<protein>
    <recommendedName>
        <fullName evidence="1">NYN domain-containing protein</fullName>
    </recommendedName>
</protein>
<dbReference type="Pfam" id="PF01936">
    <property type="entry name" value="NYN"/>
    <property type="match status" value="1"/>
</dbReference>
<dbReference type="AlphaFoldDB" id="A7HNK7"/>
<dbReference type="Gene3D" id="3.40.50.1010">
    <property type="entry name" value="5'-nuclease"/>
    <property type="match status" value="1"/>
</dbReference>
<reference evidence="2 3" key="1">
    <citation type="submission" date="2007-07" db="EMBL/GenBank/DDBJ databases">
        <title>Complete sequence of Fervidobacterium nodosum Rt17-B1.</title>
        <authorList>
            <consortium name="US DOE Joint Genome Institute"/>
            <person name="Copeland A."/>
            <person name="Lucas S."/>
            <person name="Lapidus A."/>
            <person name="Barry K."/>
            <person name="Glavina del Rio T."/>
            <person name="Dalin E."/>
            <person name="Tice H."/>
            <person name="Pitluck S."/>
            <person name="Saunders E."/>
            <person name="Brettin T."/>
            <person name="Bruce D."/>
            <person name="Detter J.C."/>
            <person name="Han C."/>
            <person name="Schmutz J."/>
            <person name="Larimer F."/>
            <person name="Land M."/>
            <person name="Hauser L."/>
            <person name="Kyrpides N."/>
            <person name="Mikhailova N."/>
            <person name="Nelson K."/>
            <person name="Gogarten J.P."/>
            <person name="Noll K."/>
            <person name="Richardson P."/>
        </authorList>
    </citation>
    <scope>NUCLEOTIDE SEQUENCE [LARGE SCALE GENOMIC DNA]</scope>
    <source>
        <strain evidence="3">ATCC 35602 / DSM 5306 / Rt17-B1</strain>
    </source>
</reference>